<accession>A0A0L8BQK4</accession>
<evidence type="ECO:0000256" key="1">
    <source>
        <dbReference type="ARBA" id="ARBA00004496"/>
    </source>
</evidence>
<protein>
    <recommendedName>
        <fullName evidence="4">Chaperone NapD</fullName>
    </recommendedName>
    <alternativeName>
        <fullName evidence="4">NapA signal peptide-binding chaperone NapD</fullName>
    </alternativeName>
</protein>
<keyword evidence="3 4" id="KW-0143">Chaperone</keyword>
<organism evidence="5 6">
    <name type="scientific">Ensifer adhaerens</name>
    <name type="common">Sinorhizobium morelense</name>
    <dbReference type="NCBI Taxonomy" id="106592"/>
    <lineage>
        <taxon>Bacteria</taxon>
        <taxon>Pseudomonadati</taxon>
        <taxon>Pseudomonadota</taxon>
        <taxon>Alphaproteobacteria</taxon>
        <taxon>Hyphomicrobiales</taxon>
        <taxon>Rhizobiaceae</taxon>
        <taxon>Sinorhizobium/Ensifer group</taxon>
        <taxon>Ensifer</taxon>
    </lineage>
</organism>
<evidence type="ECO:0000256" key="2">
    <source>
        <dbReference type="ARBA" id="ARBA00022490"/>
    </source>
</evidence>
<comment type="function">
    <text evidence="4">Chaperone for NapA, the catalytic subunit of the periplasmic nitrate reductase. It binds directly and specifically to the twin-arginine signal peptide of NapA, preventing premature interaction with the Tat translocase and premature export.</text>
</comment>
<keyword evidence="2 4" id="KW-0963">Cytoplasm</keyword>
<dbReference type="GO" id="GO:0005737">
    <property type="term" value="C:cytoplasm"/>
    <property type="evidence" value="ECO:0007669"/>
    <property type="project" value="UniProtKB-SubCell"/>
</dbReference>
<dbReference type="GO" id="GO:0005048">
    <property type="term" value="F:signal sequence binding"/>
    <property type="evidence" value="ECO:0007669"/>
    <property type="project" value="UniProtKB-UniRule"/>
</dbReference>
<comment type="subcellular location">
    <subcellularLocation>
        <location evidence="1 4">Cytoplasm</location>
    </subcellularLocation>
</comment>
<proteinExistence type="inferred from homology"/>
<dbReference type="HAMAP" id="MF_02200">
    <property type="entry name" value="NapD"/>
    <property type="match status" value="1"/>
</dbReference>
<dbReference type="RefSeq" id="WP_053250545.1">
    <property type="nucleotide sequence ID" value="NZ_LGAP01000014.1"/>
</dbReference>
<dbReference type="Pfam" id="PF03927">
    <property type="entry name" value="NapD"/>
    <property type="match status" value="1"/>
</dbReference>
<dbReference type="PANTHER" id="PTHR38603">
    <property type="entry name" value="CHAPERONE NAPD"/>
    <property type="match status" value="1"/>
</dbReference>
<dbReference type="PATRIC" id="fig|106592.7.peg.1807"/>
<dbReference type="AlphaFoldDB" id="A0A0L8BQK4"/>
<dbReference type="Gene3D" id="3.30.70.920">
    <property type="match status" value="1"/>
</dbReference>
<evidence type="ECO:0000313" key="5">
    <source>
        <dbReference type="EMBL" id="KOF16830.1"/>
    </source>
</evidence>
<dbReference type="EMBL" id="LGAP01000014">
    <property type="protein sequence ID" value="KOF16830.1"/>
    <property type="molecule type" value="Genomic_DNA"/>
</dbReference>
<dbReference type="Proteomes" id="UP000037425">
    <property type="component" value="Unassembled WGS sequence"/>
</dbReference>
<gene>
    <name evidence="4" type="primary">napD</name>
    <name evidence="5" type="ORF">AC244_19900</name>
</gene>
<sequence length="95" mass="10081">MPDVPRQYHISSAVVVALPAMKDAVLAALARMENVEVYGHEGGKIVVVIEGTNTGMLGECLSTISTLEGVVAANMVFEHVETEGVMDDDHRTDAA</sequence>
<evidence type="ECO:0000256" key="4">
    <source>
        <dbReference type="HAMAP-Rule" id="MF_02200"/>
    </source>
</evidence>
<evidence type="ECO:0000256" key="3">
    <source>
        <dbReference type="ARBA" id="ARBA00023186"/>
    </source>
</evidence>
<reference evidence="6" key="1">
    <citation type="submission" date="2015-07" db="EMBL/GenBank/DDBJ databases">
        <title>Whole genome sequence of an Ensifer adhaerens strain isolated from a cave pool in the Wind Cave National Park.</title>
        <authorList>
            <person name="Eng W.W.H."/>
            <person name="Gan H.M."/>
            <person name="Barton H.A."/>
            <person name="Savka M.A."/>
        </authorList>
    </citation>
    <scope>NUCLEOTIDE SEQUENCE [LARGE SCALE GENOMIC DNA]</scope>
    <source>
        <strain evidence="6">SD006</strain>
    </source>
</reference>
<dbReference type="PANTHER" id="PTHR38603:SF1">
    <property type="entry name" value="CHAPERONE NAPD"/>
    <property type="match status" value="1"/>
</dbReference>
<dbReference type="OrthoDB" id="7306089at2"/>
<comment type="similarity">
    <text evidence="4">Belongs to the NapD family.</text>
</comment>
<name>A0A0L8BQK4_ENSAD</name>
<dbReference type="GO" id="GO:0051224">
    <property type="term" value="P:negative regulation of protein transport"/>
    <property type="evidence" value="ECO:0007669"/>
    <property type="project" value="UniProtKB-UniRule"/>
</dbReference>
<comment type="caution">
    <text evidence="5">The sequence shown here is derived from an EMBL/GenBank/DDBJ whole genome shotgun (WGS) entry which is preliminary data.</text>
</comment>
<comment type="subunit">
    <text evidence="4">Interacts with the cytoplasmic NapA precursor.</text>
</comment>
<evidence type="ECO:0000313" key="6">
    <source>
        <dbReference type="Proteomes" id="UP000037425"/>
    </source>
</evidence>
<dbReference type="InterPro" id="IPR005623">
    <property type="entry name" value="Chaperone_NapD_NO3_reduct"/>
</dbReference>